<feature type="domain" description="Histidine kinase" evidence="11">
    <location>
        <begin position="240"/>
        <end position="448"/>
    </location>
</feature>
<dbReference type="Pfam" id="PF02518">
    <property type="entry name" value="HATPase_c"/>
    <property type="match status" value="1"/>
</dbReference>
<dbReference type="Proteomes" id="UP001596250">
    <property type="component" value="Unassembled WGS sequence"/>
</dbReference>
<comment type="subcellular location">
    <subcellularLocation>
        <location evidence="2">Membrane</location>
    </subcellularLocation>
</comment>
<proteinExistence type="predicted"/>
<feature type="transmembrane region" description="Helical" evidence="10">
    <location>
        <begin position="162"/>
        <end position="185"/>
    </location>
</feature>
<feature type="transmembrane region" description="Helical" evidence="10">
    <location>
        <begin position="99"/>
        <end position="119"/>
    </location>
</feature>
<dbReference type="PROSITE" id="PS50109">
    <property type="entry name" value="HIS_KIN"/>
    <property type="match status" value="1"/>
</dbReference>
<feature type="transmembrane region" description="Helical" evidence="10">
    <location>
        <begin position="125"/>
        <end position="150"/>
    </location>
</feature>
<feature type="transmembrane region" description="Helical" evidence="10">
    <location>
        <begin position="61"/>
        <end position="87"/>
    </location>
</feature>
<evidence type="ECO:0000256" key="10">
    <source>
        <dbReference type="SAM" id="Phobius"/>
    </source>
</evidence>
<comment type="catalytic activity">
    <reaction evidence="1">
        <text>ATP + protein L-histidine = ADP + protein N-phospho-L-histidine.</text>
        <dbReference type="EC" id="2.7.13.3"/>
    </reaction>
</comment>
<dbReference type="SUPFAM" id="SSF55874">
    <property type="entry name" value="ATPase domain of HSP90 chaperone/DNA topoisomerase II/histidine kinase"/>
    <property type="match status" value="1"/>
</dbReference>
<dbReference type="EC" id="2.7.13.3" evidence="3"/>
<name>A0ABW1IM54_9BACL</name>
<evidence type="ECO:0000256" key="3">
    <source>
        <dbReference type="ARBA" id="ARBA00012438"/>
    </source>
</evidence>
<reference evidence="13" key="1">
    <citation type="journal article" date="2019" name="Int. J. Syst. Evol. Microbiol.">
        <title>The Global Catalogue of Microorganisms (GCM) 10K type strain sequencing project: providing services to taxonomists for standard genome sequencing and annotation.</title>
        <authorList>
            <consortium name="The Broad Institute Genomics Platform"/>
            <consortium name="The Broad Institute Genome Sequencing Center for Infectious Disease"/>
            <person name="Wu L."/>
            <person name="Ma J."/>
        </authorList>
    </citation>
    <scope>NUCLEOTIDE SEQUENCE [LARGE SCALE GENOMIC DNA]</scope>
    <source>
        <strain evidence="13">CCM 8749</strain>
    </source>
</reference>
<keyword evidence="7" id="KW-0418">Kinase</keyword>
<dbReference type="InterPro" id="IPR036890">
    <property type="entry name" value="HATPase_C_sf"/>
</dbReference>
<keyword evidence="4" id="KW-0597">Phosphoprotein</keyword>
<dbReference type="CDD" id="cd00075">
    <property type="entry name" value="HATPase"/>
    <property type="match status" value="1"/>
</dbReference>
<keyword evidence="13" id="KW-1185">Reference proteome</keyword>
<keyword evidence="5" id="KW-0808">Transferase</keyword>
<accession>A0ABW1IM54</accession>
<evidence type="ECO:0000256" key="1">
    <source>
        <dbReference type="ARBA" id="ARBA00000085"/>
    </source>
</evidence>
<evidence type="ECO:0000313" key="12">
    <source>
        <dbReference type="EMBL" id="MFC5986153.1"/>
    </source>
</evidence>
<evidence type="ECO:0000256" key="4">
    <source>
        <dbReference type="ARBA" id="ARBA00022553"/>
    </source>
</evidence>
<dbReference type="GO" id="GO:0005524">
    <property type="term" value="F:ATP binding"/>
    <property type="evidence" value="ECO:0007669"/>
    <property type="project" value="UniProtKB-KW"/>
</dbReference>
<dbReference type="PANTHER" id="PTHR45453:SF1">
    <property type="entry name" value="PHOSPHATE REGULON SENSOR PROTEIN PHOR"/>
    <property type="match status" value="1"/>
</dbReference>
<dbReference type="InterPro" id="IPR050351">
    <property type="entry name" value="BphY/WalK/GraS-like"/>
</dbReference>
<protein>
    <recommendedName>
        <fullName evidence="3">histidine kinase</fullName>
        <ecNumber evidence="3">2.7.13.3</ecNumber>
    </recommendedName>
</protein>
<dbReference type="PANTHER" id="PTHR45453">
    <property type="entry name" value="PHOSPHATE REGULON SENSOR PROTEIN PHOR"/>
    <property type="match status" value="1"/>
</dbReference>
<evidence type="ECO:0000256" key="2">
    <source>
        <dbReference type="ARBA" id="ARBA00004370"/>
    </source>
</evidence>
<keyword evidence="10" id="KW-1133">Transmembrane helix</keyword>
<keyword evidence="8 12" id="KW-0067">ATP-binding</keyword>
<organism evidence="12 13">
    <name type="scientific">Marinicrinis lubricantis</name>
    <dbReference type="NCBI Taxonomy" id="2086470"/>
    <lineage>
        <taxon>Bacteria</taxon>
        <taxon>Bacillati</taxon>
        <taxon>Bacillota</taxon>
        <taxon>Bacilli</taxon>
        <taxon>Bacillales</taxon>
        <taxon>Paenibacillaceae</taxon>
    </lineage>
</organism>
<dbReference type="EMBL" id="JBHSQV010000036">
    <property type="protein sequence ID" value="MFC5986153.1"/>
    <property type="molecule type" value="Genomic_DNA"/>
</dbReference>
<keyword evidence="10" id="KW-0812">Transmembrane</keyword>
<comment type="caution">
    <text evidence="12">The sequence shown here is derived from an EMBL/GenBank/DDBJ whole genome shotgun (WGS) entry which is preliminary data.</text>
</comment>
<evidence type="ECO:0000256" key="7">
    <source>
        <dbReference type="ARBA" id="ARBA00022777"/>
    </source>
</evidence>
<dbReference type="InterPro" id="IPR004358">
    <property type="entry name" value="Sig_transdc_His_kin-like_C"/>
</dbReference>
<feature type="transmembrane region" description="Helical" evidence="10">
    <location>
        <begin position="191"/>
        <end position="212"/>
    </location>
</feature>
<dbReference type="Gene3D" id="3.30.565.10">
    <property type="entry name" value="Histidine kinase-like ATPase, C-terminal domain"/>
    <property type="match status" value="1"/>
</dbReference>
<evidence type="ECO:0000256" key="9">
    <source>
        <dbReference type="ARBA" id="ARBA00023012"/>
    </source>
</evidence>
<dbReference type="InterPro" id="IPR005467">
    <property type="entry name" value="His_kinase_dom"/>
</dbReference>
<keyword evidence="6" id="KW-0547">Nucleotide-binding</keyword>
<evidence type="ECO:0000259" key="11">
    <source>
        <dbReference type="PROSITE" id="PS50109"/>
    </source>
</evidence>
<dbReference type="InterPro" id="IPR003594">
    <property type="entry name" value="HATPase_dom"/>
</dbReference>
<keyword evidence="10" id="KW-0472">Membrane</keyword>
<dbReference type="RefSeq" id="WP_379893486.1">
    <property type="nucleotide sequence ID" value="NZ_CBCSCT010000001.1"/>
</dbReference>
<evidence type="ECO:0000256" key="5">
    <source>
        <dbReference type="ARBA" id="ARBA00022679"/>
    </source>
</evidence>
<evidence type="ECO:0000313" key="13">
    <source>
        <dbReference type="Proteomes" id="UP001596250"/>
    </source>
</evidence>
<evidence type="ECO:0000256" key="6">
    <source>
        <dbReference type="ARBA" id="ARBA00022741"/>
    </source>
</evidence>
<sequence length="457" mass="51719">MNMMLLYSFVLTAAAGVLFFANRKGEVNRWGALFFVCASLGGFAEEFKSAFLLEHQGESGWVAAAIYAVLYISNLVVTPYFALWFGFSYAGKVDLRKRSWWKWVTMLPIVSMVCFTDYSQTEPSVPAAALCVVAIFYYLGSAWMFLYAAISERQSRFFTNRMFTALAVAPTLLAVVLFIYMIPLFQPDFSFFPYVGWFIAYSFALGTSFSVYQGMLGVRIRVEANPLESSVRAAHTGAAFLNHSIKNDIGKIRLAAENLKRLGPLNESQLEQLKLLQRSSNHLLEMSQRILQQLREMEWEEQFVHVKPLMQQVLSQSKMNSKADGIEIHLEMDEQLAVFADPVHFAEVLTNLISNALEAMNHRGTLRIRMKKTRRKLLLLIEDTGPGMTRKELDRIFEPYYSTKSSQSNYGLGLTYCYQVLRKAGIGFEIGSVPQKGTTVTLLFPNKKVVSLQEGPT</sequence>
<gene>
    <name evidence="12" type="ORF">ACFPXP_06870</name>
</gene>
<keyword evidence="9" id="KW-0902">Two-component regulatory system</keyword>
<evidence type="ECO:0000256" key="8">
    <source>
        <dbReference type="ARBA" id="ARBA00022840"/>
    </source>
</evidence>
<dbReference type="SMART" id="SM00387">
    <property type="entry name" value="HATPase_c"/>
    <property type="match status" value="1"/>
</dbReference>
<dbReference type="PRINTS" id="PR00344">
    <property type="entry name" value="BCTRLSENSOR"/>
</dbReference>